<organism evidence="4">
    <name type="scientific">Micromonas pusilla (strain CCMP1545)</name>
    <name type="common">Picoplanktonic green alga</name>
    <dbReference type="NCBI Taxonomy" id="564608"/>
    <lineage>
        <taxon>Eukaryota</taxon>
        <taxon>Viridiplantae</taxon>
        <taxon>Chlorophyta</taxon>
        <taxon>Mamiellophyceae</taxon>
        <taxon>Mamiellales</taxon>
        <taxon>Mamiellaceae</taxon>
        <taxon>Micromonas</taxon>
    </lineage>
</organism>
<dbReference type="RefSeq" id="XP_003057241.1">
    <property type="nucleotide sequence ID" value="XM_003057195.1"/>
</dbReference>
<dbReference type="InterPro" id="IPR011658">
    <property type="entry name" value="PA14_dom"/>
</dbReference>
<dbReference type="GeneID" id="9682216"/>
<dbReference type="OrthoDB" id="47059at2759"/>
<dbReference type="Gene3D" id="3.90.182.10">
    <property type="entry name" value="Toxin - Anthrax Protective Antigen,domain 1"/>
    <property type="match status" value="1"/>
</dbReference>
<sequence>MDLGLFEPKPLTPKTQGVQLAAYKYYGPLYSVPNLDARAPDLVTFMQQVNKPQAFGDQQIAWSEIYAMSSNRPKGFERYDGRTYTNRWAARITTQILVDHTNTFTFELDNREGAKMWIDGVLAVDNDYNAERDGVVVSRSLHARAHLEAGYHDIRIDYYVGETWSTLVLWWSAPGVSRSIVPRDRFFLPDESCCLCQCKRGTCRVVDYGTGEVDCLPPQDDGTFGFETPLNPYERCEQEPCEDPTTAGGAVDPRVESPFNYYGN</sequence>
<dbReference type="InterPro" id="IPR037524">
    <property type="entry name" value="PA14/GLEYA"/>
</dbReference>
<name>C1MP85_MICPC</name>
<dbReference type="AlphaFoldDB" id="C1MP85"/>
<proteinExistence type="predicted"/>
<dbReference type="EMBL" id="GG663737">
    <property type="protein sequence ID" value="EEH58886.1"/>
    <property type="molecule type" value="Genomic_DNA"/>
</dbReference>
<dbReference type="PROSITE" id="PS51820">
    <property type="entry name" value="PA14"/>
    <property type="match status" value="1"/>
</dbReference>
<keyword evidence="4" id="KW-1185">Reference proteome</keyword>
<evidence type="ECO:0000259" key="2">
    <source>
        <dbReference type="PROSITE" id="PS51820"/>
    </source>
</evidence>
<dbReference type="SMART" id="SM00758">
    <property type="entry name" value="PA14"/>
    <property type="match status" value="1"/>
</dbReference>
<evidence type="ECO:0000313" key="4">
    <source>
        <dbReference type="Proteomes" id="UP000001876"/>
    </source>
</evidence>
<reference evidence="3 4" key="1">
    <citation type="journal article" date="2009" name="Science">
        <title>Green evolution and dynamic adaptations revealed by genomes of the marine picoeukaryotes Micromonas.</title>
        <authorList>
            <person name="Worden A.Z."/>
            <person name="Lee J.H."/>
            <person name="Mock T."/>
            <person name="Rouze P."/>
            <person name="Simmons M.P."/>
            <person name="Aerts A.L."/>
            <person name="Allen A.E."/>
            <person name="Cuvelier M.L."/>
            <person name="Derelle E."/>
            <person name="Everett M.V."/>
            <person name="Foulon E."/>
            <person name="Grimwood J."/>
            <person name="Gundlach H."/>
            <person name="Henrissat B."/>
            <person name="Napoli C."/>
            <person name="McDonald S.M."/>
            <person name="Parker M.S."/>
            <person name="Rombauts S."/>
            <person name="Salamov A."/>
            <person name="Von Dassow P."/>
            <person name="Badger J.H."/>
            <person name="Coutinho P.M."/>
            <person name="Demir E."/>
            <person name="Dubchak I."/>
            <person name="Gentemann C."/>
            <person name="Eikrem W."/>
            <person name="Gready J.E."/>
            <person name="John U."/>
            <person name="Lanier W."/>
            <person name="Lindquist E.A."/>
            <person name="Lucas S."/>
            <person name="Mayer K.F."/>
            <person name="Moreau H."/>
            <person name="Not F."/>
            <person name="Otillar R."/>
            <person name="Panaud O."/>
            <person name="Pangilinan J."/>
            <person name="Paulsen I."/>
            <person name="Piegu B."/>
            <person name="Poliakov A."/>
            <person name="Robbens S."/>
            <person name="Schmutz J."/>
            <person name="Toulza E."/>
            <person name="Wyss T."/>
            <person name="Zelensky A."/>
            <person name="Zhou K."/>
            <person name="Armbrust E.V."/>
            <person name="Bhattacharya D."/>
            <person name="Goodenough U.W."/>
            <person name="Van de Peer Y."/>
            <person name="Grigoriev I.V."/>
        </authorList>
    </citation>
    <scope>NUCLEOTIDE SEQUENCE [LARGE SCALE GENOMIC DNA]</scope>
    <source>
        <strain evidence="3 4">CCMP1545</strain>
    </source>
</reference>
<feature type="domain" description="PA14" evidence="2">
    <location>
        <begin position="36"/>
        <end position="185"/>
    </location>
</feature>
<feature type="region of interest" description="Disordered" evidence="1">
    <location>
        <begin position="237"/>
        <end position="264"/>
    </location>
</feature>
<evidence type="ECO:0000256" key="1">
    <source>
        <dbReference type="SAM" id="MobiDB-lite"/>
    </source>
</evidence>
<dbReference type="OMA" id="CCLCQCK"/>
<protein>
    <submittedName>
        <fullName evidence="3">Predicted protein</fullName>
    </submittedName>
</protein>
<accession>C1MP85</accession>
<gene>
    <name evidence="3" type="ORF">MICPUCDRAFT_56182</name>
</gene>
<evidence type="ECO:0000313" key="3">
    <source>
        <dbReference type="EMBL" id="EEH58886.1"/>
    </source>
</evidence>
<dbReference type="Pfam" id="PF07691">
    <property type="entry name" value="PA14"/>
    <property type="match status" value="1"/>
</dbReference>
<dbReference type="SUPFAM" id="SSF56988">
    <property type="entry name" value="Anthrax protective antigen"/>
    <property type="match status" value="1"/>
</dbReference>
<dbReference type="KEGG" id="mpp:MICPUCDRAFT_56182"/>
<dbReference type="Proteomes" id="UP000001876">
    <property type="component" value="Unassembled WGS sequence"/>
</dbReference>